<keyword evidence="1" id="KW-0808">Transferase</keyword>
<evidence type="ECO:0000313" key="2">
    <source>
        <dbReference type="Proteomes" id="UP000002420"/>
    </source>
</evidence>
<dbReference type="CDD" id="cd03801">
    <property type="entry name" value="GT4_PimA-like"/>
    <property type="match status" value="1"/>
</dbReference>
<name>B3EBN4_TRIL1</name>
<dbReference type="PANTHER" id="PTHR46656:SF3">
    <property type="entry name" value="PUTATIVE-RELATED"/>
    <property type="match status" value="1"/>
</dbReference>
<keyword evidence="2" id="KW-1185">Reference proteome</keyword>
<dbReference type="Pfam" id="PF13692">
    <property type="entry name" value="Glyco_trans_1_4"/>
    <property type="match status" value="1"/>
</dbReference>
<protein>
    <submittedName>
        <fullName evidence="1">Glycosyl transferase group 1</fullName>
    </submittedName>
</protein>
<dbReference type="EMBL" id="CP001089">
    <property type="protein sequence ID" value="ACD97073.1"/>
    <property type="molecule type" value="Genomic_DNA"/>
</dbReference>
<proteinExistence type="predicted"/>
<dbReference type="PANTHER" id="PTHR46656">
    <property type="entry name" value="PUTATIVE-RELATED"/>
    <property type="match status" value="1"/>
</dbReference>
<dbReference type="Gene3D" id="3.40.50.2000">
    <property type="entry name" value="Glycogen Phosphorylase B"/>
    <property type="match status" value="1"/>
</dbReference>
<reference evidence="1 2" key="1">
    <citation type="submission" date="2008-05" db="EMBL/GenBank/DDBJ databases">
        <title>Complete sequence of chromosome of Geobacter lovleyi SZ.</title>
        <authorList>
            <consortium name="US DOE Joint Genome Institute"/>
            <person name="Lucas S."/>
            <person name="Copeland A."/>
            <person name="Lapidus A."/>
            <person name="Glavina del Rio T."/>
            <person name="Dalin E."/>
            <person name="Tice H."/>
            <person name="Bruce D."/>
            <person name="Goodwin L."/>
            <person name="Pitluck S."/>
            <person name="Chertkov O."/>
            <person name="Meincke L."/>
            <person name="Brettin T."/>
            <person name="Detter J.C."/>
            <person name="Han C."/>
            <person name="Tapia R."/>
            <person name="Kuske C.R."/>
            <person name="Schmutz J."/>
            <person name="Larimer F."/>
            <person name="Land M."/>
            <person name="Hauser L."/>
            <person name="Kyrpides N."/>
            <person name="Mikhailova N."/>
            <person name="Sung Y."/>
            <person name="Fletcher K.E."/>
            <person name="Ritalahti K.M."/>
            <person name="Loeffler F.E."/>
            <person name="Richardson P."/>
        </authorList>
    </citation>
    <scope>NUCLEOTIDE SEQUENCE [LARGE SCALE GENOMIC DNA]</scope>
    <source>
        <strain evidence="2">ATCC BAA-1151 / DSM 17278 / SZ</strain>
    </source>
</reference>
<gene>
    <name evidence="1" type="ordered locus">Glov_3367</name>
</gene>
<dbReference type="SUPFAM" id="SSF53756">
    <property type="entry name" value="UDP-Glycosyltransferase/glycogen phosphorylase"/>
    <property type="match status" value="1"/>
</dbReference>
<sequence length="339" mass="38372">MKVSMPRGTAHGWGVAGEQLSREMALLPSLAEVTLHGIRTVALDPFDPAAWDRHNIGYCFFEDTITVLEYTRQAAKNWDVIVAGSSWCEQHLRIGGVRNTTTILQGVDASTFYPGPKRNLADRFVVFSGGKFELRKGQDLVIAAMRVFMERHADVLLSCAWYNQWPFSLATMELSTLINYQHREGDCLEILAETLEANGIPLDRVLLYPLLDNHQMRQVYHNSDIGLFPNRGEGGNNLVMCEYMACGRTVIASDMTGHGDVITAENALALTSYRPYHYRHHAEGVWFEASVDEIVEQLEYAYQHRPVLRLKGLKAVEDMARLTWHSAAQQFHELGRRYA</sequence>
<dbReference type="RefSeq" id="WP_012471397.1">
    <property type="nucleotide sequence ID" value="NC_010814.1"/>
</dbReference>
<dbReference type="eggNOG" id="COG0438">
    <property type="taxonomic scope" value="Bacteria"/>
</dbReference>
<dbReference type="OrthoDB" id="9781738at2"/>
<dbReference type="CAZy" id="GT4">
    <property type="family name" value="Glycosyltransferase Family 4"/>
</dbReference>
<dbReference type="HOGENOM" id="CLU_058233_0_0_7"/>
<dbReference type="STRING" id="398767.Glov_3367"/>
<dbReference type="KEGG" id="glo:Glov_3367"/>
<dbReference type="Proteomes" id="UP000002420">
    <property type="component" value="Chromosome"/>
</dbReference>
<dbReference type="AlphaFoldDB" id="B3EBN4"/>
<evidence type="ECO:0000313" key="1">
    <source>
        <dbReference type="EMBL" id="ACD97073.1"/>
    </source>
</evidence>
<accession>B3EBN4</accession>
<dbReference type="GO" id="GO:0016740">
    <property type="term" value="F:transferase activity"/>
    <property type="evidence" value="ECO:0007669"/>
    <property type="project" value="UniProtKB-KW"/>
</dbReference>
<organism evidence="1 2">
    <name type="scientific">Trichlorobacter lovleyi (strain ATCC BAA-1151 / DSM 17278 / SZ)</name>
    <name type="common">Geobacter lovleyi</name>
    <dbReference type="NCBI Taxonomy" id="398767"/>
    <lineage>
        <taxon>Bacteria</taxon>
        <taxon>Pseudomonadati</taxon>
        <taxon>Thermodesulfobacteriota</taxon>
        <taxon>Desulfuromonadia</taxon>
        <taxon>Geobacterales</taxon>
        <taxon>Geobacteraceae</taxon>
        <taxon>Trichlorobacter</taxon>
    </lineage>
</organism>